<dbReference type="Pfam" id="PF14559">
    <property type="entry name" value="TPR_19"/>
    <property type="match status" value="1"/>
</dbReference>
<dbReference type="GO" id="GO:0005783">
    <property type="term" value="C:endoplasmic reticulum"/>
    <property type="evidence" value="ECO:0007669"/>
    <property type="project" value="UniProtKB-SubCell"/>
</dbReference>
<sequence length="480" mass="55594">MIIRFLTFVVLTQVNYSWSSPEDVKNDISRAGELLSKGKYFDALSYYHKVIDMDPTNYQAIFRRATTYLAMGRAEKALADFNKVLELKSDFYGARNHKANILLKQGKLKEARLEYQKLPETKEVLAKISLLSELEEIRHTIKYAFEHENCDDVEESVGSLLEKIPWDPSLYQIRAVCRKIRKEFGKAIHDLKIASKLVSDSTTFMLEASKIQYQLGDFKDALNSLRECLRFDPDHEKCYSLYKKLKKFNKSLVSIEKVVAASEWLRCIQIAESLERKTDEEPILFNIRRFTCKCYRENGNLTSAIDSCTKALEKNSNDVELLLERADAYVVEENYDAAIADFKKVKSLDPENDKAHVGEKNAQRLKNNKGKRDYYKILGVKRNAAKREITKAYRKLAQKWHPDNFPNDIEKKKAEKKFIDIAAAKEILTNDEKRRLFDSGIDPLDSDAARENHNHGFNGFHGFNPFEGENGNFKFFYSNY</sequence>
<dbReference type="SUPFAM" id="SSF46565">
    <property type="entry name" value="Chaperone J-domain"/>
    <property type="match status" value="1"/>
</dbReference>
<dbReference type="GO" id="GO:0034975">
    <property type="term" value="P:protein folding in endoplasmic reticulum"/>
    <property type="evidence" value="ECO:0007669"/>
    <property type="project" value="TreeGrafter"/>
</dbReference>
<evidence type="ECO:0000256" key="2">
    <source>
        <dbReference type="ARBA" id="ARBA00022729"/>
    </source>
</evidence>
<evidence type="ECO:0000256" key="1">
    <source>
        <dbReference type="ARBA" id="ARBA00004240"/>
    </source>
</evidence>
<dbReference type="SUPFAM" id="SSF48439">
    <property type="entry name" value="Protein prenylyltransferase"/>
    <property type="match status" value="1"/>
</dbReference>
<dbReference type="Pfam" id="PF13181">
    <property type="entry name" value="TPR_8"/>
    <property type="match status" value="1"/>
</dbReference>
<protein>
    <recommendedName>
        <fullName evidence="6">J domain-containing protein</fullName>
    </recommendedName>
</protein>
<keyword evidence="8" id="KW-1185">Reference proteome</keyword>
<feature type="repeat" description="TPR" evidence="4">
    <location>
        <begin position="319"/>
        <end position="352"/>
    </location>
</feature>
<dbReference type="Pfam" id="PF13432">
    <property type="entry name" value="TPR_16"/>
    <property type="match status" value="1"/>
</dbReference>
<evidence type="ECO:0000313" key="7">
    <source>
        <dbReference type="EMBL" id="CAB3407003.1"/>
    </source>
</evidence>
<feature type="signal peptide" evidence="5">
    <location>
        <begin position="1"/>
        <end position="19"/>
    </location>
</feature>
<dbReference type="PRINTS" id="PR00625">
    <property type="entry name" value="JDOMAIN"/>
</dbReference>
<dbReference type="AlphaFoldDB" id="A0A8S1F804"/>
<dbReference type="InterPro" id="IPR051727">
    <property type="entry name" value="DnaJ_C3_Co-chaperones"/>
</dbReference>
<dbReference type="InterPro" id="IPR036869">
    <property type="entry name" value="J_dom_sf"/>
</dbReference>
<dbReference type="CDD" id="cd06257">
    <property type="entry name" value="DnaJ"/>
    <property type="match status" value="1"/>
</dbReference>
<proteinExistence type="predicted"/>
<dbReference type="InterPro" id="IPR011990">
    <property type="entry name" value="TPR-like_helical_dom_sf"/>
</dbReference>
<dbReference type="Proteomes" id="UP000494206">
    <property type="component" value="Unassembled WGS sequence"/>
</dbReference>
<dbReference type="Pfam" id="PF00226">
    <property type="entry name" value="DnaJ"/>
    <property type="match status" value="1"/>
</dbReference>
<dbReference type="Gene3D" id="1.10.287.110">
    <property type="entry name" value="DnaJ domain"/>
    <property type="match status" value="1"/>
</dbReference>
<dbReference type="OrthoDB" id="1726119at2759"/>
<dbReference type="Gene3D" id="1.25.40.10">
    <property type="entry name" value="Tetratricopeptide repeat domain"/>
    <property type="match status" value="1"/>
</dbReference>
<evidence type="ECO:0000259" key="6">
    <source>
        <dbReference type="PROSITE" id="PS50076"/>
    </source>
</evidence>
<dbReference type="PANTHER" id="PTHR44140:SF4">
    <property type="entry name" value="J DOMAIN-CONTAINING PROTEIN"/>
    <property type="match status" value="1"/>
</dbReference>
<organism evidence="7 8">
    <name type="scientific">Caenorhabditis bovis</name>
    <dbReference type="NCBI Taxonomy" id="2654633"/>
    <lineage>
        <taxon>Eukaryota</taxon>
        <taxon>Metazoa</taxon>
        <taxon>Ecdysozoa</taxon>
        <taxon>Nematoda</taxon>
        <taxon>Chromadorea</taxon>
        <taxon>Rhabditida</taxon>
        <taxon>Rhabditina</taxon>
        <taxon>Rhabditomorpha</taxon>
        <taxon>Rhabditoidea</taxon>
        <taxon>Rhabditidae</taxon>
        <taxon>Peloderinae</taxon>
        <taxon>Caenorhabditis</taxon>
    </lineage>
</organism>
<feature type="chain" id="PRO_5035792048" description="J domain-containing protein" evidence="5">
    <location>
        <begin position="20"/>
        <end position="480"/>
    </location>
</feature>
<dbReference type="InterPro" id="IPR001623">
    <property type="entry name" value="DnaJ_domain"/>
</dbReference>
<feature type="repeat" description="TPR" evidence="4">
    <location>
        <begin position="202"/>
        <end position="235"/>
    </location>
</feature>
<dbReference type="PROSITE" id="PS50005">
    <property type="entry name" value="TPR"/>
    <property type="match status" value="3"/>
</dbReference>
<name>A0A8S1F804_9PELO</name>
<comment type="subcellular location">
    <subcellularLocation>
        <location evidence="1">Endoplasmic reticulum</location>
    </subcellularLocation>
</comment>
<evidence type="ECO:0000256" key="3">
    <source>
        <dbReference type="ARBA" id="ARBA00022824"/>
    </source>
</evidence>
<dbReference type="PANTHER" id="PTHR44140">
    <property type="entry name" value="LD25575P"/>
    <property type="match status" value="1"/>
</dbReference>
<keyword evidence="3" id="KW-0256">Endoplasmic reticulum</keyword>
<dbReference type="EMBL" id="CADEPM010000006">
    <property type="protein sequence ID" value="CAB3407003.1"/>
    <property type="molecule type" value="Genomic_DNA"/>
</dbReference>
<dbReference type="InterPro" id="IPR019734">
    <property type="entry name" value="TPR_rpt"/>
</dbReference>
<gene>
    <name evidence="7" type="ORF">CBOVIS_LOCUS8996</name>
</gene>
<evidence type="ECO:0000256" key="4">
    <source>
        <dbReference type="PROSITE-ProRule" id="PRU00339"/>
    </source>
</evidence>
<dbReference type="GO" id="GO:0051087">
    <property type="term" value="F:protein-folding chaperone binding"/>
    <property type="evidence" value="ECO:0007669"/>
    <property type="project" value="TreeGrafter"/>
</dbReference>
<dbReference type="SMART" id="SM00271">
    <property type="entry name" value="DnaJ"/>
    <property type="match status" value="1"/>
</dbReference>
<dbReference type="GO" id="GO:0051787">
    <property type="term" value="F:misfolded protein binding"/>
    <property type="evidence" value="ECO:0007669"/>
    <property type="project" value="TreeGrafter"/>
</dbReference>
<keyword evidence="2 5" id="KW-0732">Signal</keyword>
<feature type="domain" description="J" evidence="6">
    <location>
        <begin position="373"/>
        <end position="441"/>
    </location>
</feature>
<comment type="caution">
    <text evidence="7">The sequence shown here is derived from an EMBL/GenBank/DDBJ whole genome shotgun (WGS) entry which is preliminary data.</text>
</comment>
<feature type="repeat" description="TPR" evidence="4">
    <location>
        <begin position="58"/>
        <end position="91"/>
    </location>
</feature>
<keyword evidence="4" id="KW-0802">TPR repeat</keyword>
<dbReference type="SMART" id="SM00028">
    <property type="entry name" value="TPR"/>
    <property type="match status" value="7"/>
</dbReference>
<evidence type="ECO:0000313" key="8">
    <source>
        <dbReference type="Proteomes" id="UP000494206"/>
    </source>
</evidence>
<evidence type="ECO:0000256" key="5">
    <source>
        <dbReference type="SAM" id="SignalP"/>
    </source>
</evidence>
<accession>A0A8S1F804</accession>
<dbReference type="PROSITE" id="PS50076">
    <property type="entry name" value="DNAJ_2"/>
    <property type="match status" value="1"/>
</dbReference>
<reference evidence="7 8" key="1">
    <citation type="submission" date="2020-04" db="EMBL/GenBank/DDBJ databases">
        <authorList>
            <person name="Laetsch R D."/>
            <person name="Stevens L."/>
            <person name="Kumar S."/>
            <person name="Blaxter L. M."/>
        </authorList>
    </citation>
    <scope>NUCLEOTIDE SEQUENCE [LARGE SCALE GENOMIC DNA]</scope>
</reference>